<feature type="transmembrane region" description="Helical" evidence="2">
    <location>
        <begin position="69"/>
        <end position="90"/>
    </location>
</feature>
<evidence type="ECO:0000256" key="2">
    <source>
        <dbReference type="SAM" id="Phobius"/>
    </source>
</evidence>
<proteinExistence type="predicted"/>
<feature type="domain" description="DUF8017" evidence="3">
    <location>
        <begin position="134"/>
        <end position="330"/>
    </location>
</feature>
<dbReference type="RefSeq" id="WP_165231367.1">
    <property type="nucleotide sequence ID" value="NZ_JAAKZV010000007.1"/>
</dbReference>
<name>A0A6G4TT41_9ACTN</name>
<feature type="region of interest" description="Disordered" evidence="1">
    <location>
        <begin position="92"/>
        <end position="140"/>
    </location>
</feature>
<dbReference type="Proteomes" id="UP000481583">
    <property type="component" value="Unassembled WGS sequence"/>
</dbReference>
<evidence type="ECO:0000256" key="1">
    <source>
        <dbReference type="SAM" id="MobiDB-lite"/>
    </source>
</evidence>
<feature type="compositionally biased region" description="Pro residues" evidence="1">
    <location>
        <begin position="40"/>
        <end position="56"/>
    </location>
</feature>
<feature type="compositionally biased region" description="Low complexity" evidence="1">
    <location>
        <begin position="13"/>
        <end position="39"/>
    </location>
</feature>
<dbReference type="Pfam" id="PF26056">
    <property type="entry name" value="DUF8017"/>
    <property type="match status" value="1"/>
</dbReference>
<reference evidence="4 5" key="1">
    <citation type="submission" date="2020-02" db="EMBL/GenBank/DDBJ databases">
        <title>Whole-genome analyses of novel actinobacteria.</title>
        <authorList>
            <person name="Sahin N."/>
        </authorList>
    </citation>
    <scope>NUCLEOTIDE SEQUENCE [LARGE SCALE GENOMIC DNA]</scope>
    <source>
        <strain evidence="4 5">A7024</strain>
    </source>
</reference>
<dbReference type="InterPro" id="IPR058330">
    <property type="entry name" value="DUF8017"/>
</dbReference>
<dbReference type="AlphaFoldDB" id="A0A6G4TT41"/>
<comment type="caution">
    <text evidence="4">The sequence shown here is derived from an EMBL/GenBank/DDBJ whole genome shotgun (WGS) entry which is preliminary data.</text>
</comment>
<feature type="region of interest" description="Disordered" evidence="1">
    <location>
        <begin position="1"/>
        <end position="67"/>
    </location>
</feature>
<feature type="compositionally biased region" description="Low complexity" evidence="1">
    <location>
        <begin position="57"/>
        <end position="67"/>
    </location>
</feature>
<sequence>MWQGQQPGGEQHPNQQGPNPYQQPPQYGQQQPYGQQPNPYQQPAPGWSPPTPPGGMQPPQKQGPKTSSIVAIVTAVAVLAAAVVVGVVLMNRDDGGKDPVAGTSKSPKATKKTDEPSQSTSDDPRSDGANGGLKAVVPGWKPVSNPKHGTLFDVPPSWEVLGADTGWGLEDPYDKSDFPGPAVSFSAPAVFKQKWCKSGDDTYTRASVGTKGAQGAKNTGEAATNEAMAWAAYGYYKDPKKEVKAGKLEYTKPKAFSNSYGTSGKYVIATTTGATKTNKCTGQNGKAVAFSFEDKEGELKTFVLLTDFKVKDEVPQSTIEKMMKSLRPLEQ</sequence>
<keyword evidence="5" id="KW-1185">Reference proteome</keyword>
<evidence type="ECO:0000259" key="3">
    <source>
        <dbReference type="Pfam" id="PF26056"/>
    </source>
</evidence>
<keyword evidence="2" id="KW-0472">Membrane</keyword>
<accession>A0A6G4TT41</accession>
<keyword evidence="2" id="KW-0812">Transmembrane</keyword>
<organism evidence="4 5">
    <name type="scientific">Streptomyces coryli</name>
    <dbReference type="NCBI Taxonomy" id="1128680"/>
    <lineage>
        <taxon>Bacteria</taxon>
        <taxon>Bacillati</taxon>
        <taxon>Actinomycetota</taxon>
        <taxon>Actinomycetes</taxon>
        <taxon>Kitasatosporales</taxon>
        <taxon>Streptomycetaceae</taxon>
        <taxon>Streptomyces</taxon>
    </lineage>
</organism>
<gene>
    <name evidence="4" type="ORF">G5C51_03520</name>
</gene>
<dbReference type="EMBL" id="JAAKZV010000007">
    <property type="protein sequence ID" value="NGN62973.1"/>
    <property type="molecule type" value="Genomic_DNA"/>
</dbReference>
<keyword evidence="2" id="KW-1133">Transmembrane helix</keyword>
<protein>
    <recommendedName>
        <fullName evidence="3">DUF8017 domain-containing protein</fullName>
    </recommendedName>
</protein>
<evidence type="ECO:0000313" key="4">
    <source>
        <dbReference type="EMBL" id="NGN62973.1"/>
    </source>
</evidence>
<evidence type="ECO:0000313" key="5">
    <source>
        <dbReference type="Proteomes" id="UP000481583"/>
    </source>
</evidence>